<evidence type="ECO:0000256" key="2">
    <source>
        <dbReference type="ARBA" id="ARBA00004245"/>
    </source>
</evidence>
<keyword evidence="12" id="KW-1185">Reference proteome</keyword>
<accession>A0A7K9TU06</accession>
<comment type="caution">
    <text evidence="11">The sequence shown here is derived from an EMBL/GenBank/DDBJ whole genome shotgun (WGS) entry which is preliminary data.</text>
</comment>
<dbReference type="PANTHER" id="PTHR11886:SF91">
    <property type="entry name" value="DYNEIN LIGHT CHAIN 1, CYTOPLASMIC"/>
    <property type="match status" value="1"/>
</dbReference>
<feature type="non-terminal residue" evidence="11">
    <location>
        <position position="87"/>
    </location>
</feature>
<keyword evidence="9" id="KW-0539">Nucleus</keyword>
<protein>
    <recommendedName>
        <fullName evidence="10">Dynein light chain</fullName>
    </recommendedName>
</protein>
<dbReference type="AlphaFoldDB" id="A0A7K9TU06"/>
<dbReference type="InterPro" id="IPR001372">
    <property type="entry name" value="Dynein_light_chain_typ-1/2"/>
</dbReference>
<dbReference type="Proteomes" id="UP000579406">
    <property type="component" value="Unassembled WGS sequence"/>
</dbReference>
<evidence type="ECO:0000256" key="1">
    <source>
        <dbReference type="ARBA" id="ARBA00004123"/>
    </source>
</evidence>
<evidence type="ECO:0000256" key="9">
    <source>
        <dbReference type="ARBA" id="ARBA00023242"/>
    </source>
</evidence>
<keyword evidence="8 10" id="KW-0206">Cytoskeleton</keyword>
<evidence type="ECO:0000256" key="3">
    <source>
        <dbReference type="ARBA" id="ARBA00022448"/>
    </source>
</evidence>
<feature type="non-terminal residue" evidence="11">
    <location>
        <position position="1"/>
    </location>
</feature>
<organism evidence="11 12">
    <name type="scientific">Chloroceryle aenea</name>
    <name type="common">American pygmy kingfisher</name>
    <dbReference type="NCBI Taxonomy" id="176938"/>
    <lineage>
        <taxon>Eukaryota</taxon>
        <taxon>Metazoa</taxon>
        <taxon>Chordata</taxon>
        <taxon>Craniata</taxon>
        <taxon>Vertebrata</taxon>
        <taxon>Euteleostomi</taxon>
        <taxon>Archelosauria</taxon>
        <taxon>Archosauria</taxon>
        <taxon>Dinosauria</taxon>
        <taxon>Saurischia</taxon>
        <taxon>Theropoda</taxon>
        <taxon>Coelurosauria</taxon>
        <taxon>Aves</taxon>
        <taxon>Neognathae</taxon>
        <taxon>Neoaves</taxon>
        <taxon>Telluraves</taxon>
        <taxon>Coraciimorphae</taxon>
        <taxon>Coraciiformes</taxon>
        <taxon>Cerylidae</taxon>
        <taxon>Chloroceryle</taxon>
    </lineage>
</organism>
<dbReference type="GO" id="GO:0005874">
    <property type="term" value="C:microtubule"/>
    <property type="evidence" value="ECO:0007669"/>
    <property type="project" value="UniProtKB-KW"/>
</dbReference>
<evidence type="ECO:0000313" key="11">
    <source>
        <dbReference type="EMBL" id="NXI51748.1"/>
    </source>
</evidence>
<dbReference type="GO" id="GO:0044458">
    <property type="term" value="P:motile cilium assembly"/>
    <property type="evidence" value="ECO:0007669"/>
    <property type="project" value="TreeGrafter"/>
</dbReference>
<keyword evidence="10" id="KW-0505">Motor protein</keyword>
<proteinExistence type="inferred from homology"/>
<evidence type="ECO:0000256" key="6">
    <source>
        <dbReference type="ARBA" id="ARBA00022816"/>
    </source>
</evidence>
<dbReference type="GO" id="GO:0051028">
    <property type="term" value="P:mRNA transport"/>
    <property type="evidence" value="ECO:0007669"/>
    <property type="project" value="UniProtKB-KW"/>
</dbReference>
<evidence type="ECO:0000256" key="7">
    <source>
        <dbReference type="ARBA" id="ARBA00022927"/>
    </source>
</evidence>
<dbReference type="Gene3D" id="3.30.740.10">
    <property type="entry name" value="Protein Inhibitor Of Neuronal Nitric Oxide Synthase"/>
    <property type="match status" value="1"/>
</dbReference>
<dbReference type="Pfam" id="PF01221">
    <property type="entry name" value="Dynein_light"/>
    <property type="match status" value="1"/>
</dbReference>
<comment type="subcellular location">
    <subcellularLocation>
        <location evidence="2 10">Cytoplasm</location>
        <location evidence="2 10">Cytoskeleton</location>
    </subcellularLocation>
    <subcellularLocation>
        <location evidence="1">Nucleus</location>
    </subcellularLocation>
</comment>
<dbReference type="SMART" id="SM01375">
    <property type="entry name" value="Dynein_light"/>
    <property type="match status" value="1"/>
</dbReference>
<keyword evidence="10" id="KW-0243">Dynein</keyword>
<dbReference type="EMBL" id="VWZY01003468">
    <property type="protein sequence ID" value="NXI51748.1"/>
    <property type="molecule type" value="Genomic_DNA"/>
</dbReference>
<evidence type="ECO:0000256" key="4">
    <source>
        <dbReference type="ARBA" id="ARBA00022490"/>
    </source>
</evidence>
<keyword evidence="3" id="KW-0813">Transport</keyword>
<comment type="similarity">
    <text evidence="10">Belongs to the dynein light chain family.</text>
</comment>
<sequence>DQTAIIKDVNMSEEMKQDVVEFASLAIENHYVESKIVALVKRELEKKYSPIWHCIVERIFGSSVSHETKHFIFFLVLGVNNLPFKAG</sequence>
<keyword evidence="6" id="KW-0509">mRNA transport</keyword>
<dbReference type="GO" id="GO:0035721">
    <property type="term" value="P:intraciliary retrograde transport"/>
    <property type="evidence" value="ECO:0007669"/>
    <property type="project" value="TreeGrafter"/>
</dbReference>
<gene>
    <name evidence="11" type="primary">Cdlc2</name>
    <name evidence="11" type="ORF">CHLAEN_R01618</name>
</gene>
<dbReference type="GO" id="GO:0005634">
    <property type="term" value="C:nucleus"/>
    <property type="evidence" value="ECO:0007669"/>
    <property type="project" value="UniProtKB-SubCell"/>
</dbReference>
<keyword evidence="4 10" id="KW-0963">Cytoplasm</keyword>
<evidence type="ECO:0000256" key="5">
    <source>
        <dbReference type="ARBA" id="ARBA00022701"/>
    </source>
</evidence>
<keyword evidence="5 10" id="KW-0493">Microtubule</keyword>
<dbReference type="PANTHER" id="PTHR11886">
    <property type="entry name" value="DYNEIN LIGHT CHAIN"/>
    <property type="match status" value="1"/>
</dbReference>
<evidence type="ECO:0000256" key="8">
    <source>
        <dbReference type="ARBA" id="ARBA00023212"/>
    </source>
</evidence>
<evidence type="ECO:0000313" key="12">
    <source>
        <dbReference type="Proteomes" id="UP000579406"/>
    </source>
</evidence>
<dbReference type="FunFam" id="3.30.740.10:FF:000005">
    <property type="entry name" value="Dynein light chain"/>
    <property type="match status" value="1"/>
</dbReference>
<dbReference type="GO" id="GO:0045505">
    <property type="term" value="F:dynein intermediate chain binding"/>
    <property type="evidence" value="ECO:0007669"/>
    <property type="project" value="TreeGrafter"/>
</dbReference>
<evidence type="ECO:0000256" key="10">
    <source>
        <dbReference type="RuleBase" id="RU365010"/>
    </source>
</evidence>
<reference evidence="11 12" key="1">
    <citation type="submission" date="2019-09" db="EMBL/GenBank/DDBJ databases">
        <title>Bird 10,000 Genomes (B10K) Project - Family phase.</title>
        <authorList>
            <person name="Zhang G."/>
        </authorList>
    </citation>
    <scope>NUCLEOTIDE SEQUENCE [LARGE SCALE GENOMIC DNA]</scope>
    <source>
        <strain evidence="11">B10K-DU-001-61</strain>
        <tissue evidence="11">Muscle</tissue>
    </source>
</reference>
<dbReference type="InterPro" id="IPR037177">
    <property type="entry name" value="DLC_sf"/>
</dbReference>
<dbReference type="GO" id="GO:0005929">
    <property type="term" value="C:cilium"/>
    <property type="evidence" value="ECO:0007669"/>
    <property type="project" value="GOC"/>
</dbReference>
<dbReference type="GO" id="GO:0005868">
    <property type="term" value="C:cytoplasmic dynein complex"/>
    <property type="evidence" value="ECO:0007669"/>
    <property type="project" value="TreeGrafter"/>
</dbReference>
<dbReference type="SUPFAM" id="SSF54648">
    <property type="entry name" value="DLC"/>
    <property type="match status" value="1"/>
</dbReference>
<dbReference type="GO" id="GO:0015031">
    <property type="term" value="P:protein transport"/>
    <property type="evidence" value="ECO:0007669"/>
    <property type="project" value="UniProtKB-KW"/>
</dbReference>
<keyword evidence="7" id="KW-0653">Protein transport</keyword>
<name>A0A7K9TU06_9AVES</name>
<dbReference type="OrthoDB" id="10033309at2759"/>